<sequence>MNGATPGSTNRDTPDYERLHPEARAVLTAARLAGRPPVYEQSLADARAHLVAATQTDSPIRCMSVVDEWIDLDAHRLAVRVYRPAGDEPLPMVVYLHGGCWIIGDLDTHDADCRSIASRAGCIVIAVHYRLAPEHPFPAATDDTYSAIVWASEQASRLGGDPNRLAVCGVSAGGNLAAAAAMMARDRSGPWLSAQALVYPITDCDLSRPSYLRYGNGFLLTTATMRWSWDLYAADQRELPLASPMRAASHAGLAPAFVLVAECDPLRDEGVAYAEVLAAAGVPVELVEVKGQVHAFFSSPGRSRSADAAHDLLATWLRRQWASTAETL</sequence>
<keyword evidence="1" id="KW-0378">Hydrolase</keyword>
<dbReference type="EMBL" id="CAFAAI010000003">
    <property type="protein sequence ID" value="CAB4785620.1"/>
    <property type="molecule type" value="Genomic_DNA"/>
</dbReference>
<dbReference type="Gene3D" id="3.40.50.1820">
    <property type="entry name" value="alpha/beta hydrolase"/>
    <property type="match status" value="1"/>
</dbReference>
<evidence type="ECO:0000256" key="1">
    <source>
        <dbReference type="ARBA" id="ARBA00022801"/>
    </source>
</evidence>
<accession>A0A6J6WLR6</accession>
<dbReference type="PANTHER" id="PTHR48081:SF8">
    <property type="entry name" value="ALPHA_BETA HYDROLASE FOLD-3 DOMAIN-CONTAINING PROTEIN-RELATED"/>
    <property type="match status" value="1"/>
</dbReference>
<dbReference type="InterPro" id="IPR013094">
    <property type="entry name" value="AB_hydrolase_3"/>
</dbReference>
<dbReference type="InterPro" id="IPR029058">
    <property type="entry name" value="AB_hydrolase_fold"/>
</dbReference>
<dbReference type="Pfam" id="PF07859">
    <property type="entry name" value="Abhydrolase_3"/>
    <property type="match status" value="1"/>
</dbReference>
<gene>
    <name evidence="3" type="ORF">UFOPK2992_00053</name>
</gene>
<reference evidence="3" key="1">
    <citation type="submission" date="2020-05" db="EMBL/GenBank/DDBJ databases">
        <authorList>
            <person name="Chiriac C."/>
            <person name="Salcher M."/>
            <person name="Ghai R."/>
            <person name="Kavagutti S V."/>
        </authorList>
    </citation>
    <scope>NUCLEOTIDE SEQUENCE</scope>
</reference>
<evidence type="ECO:0000259" key="2">
    <source>
        <dbReference type="Pfam" id="PF07859"/>
    </source>
</evidence>
<dbReference type="SUPFAM" id="SSF53474">
    <property type="entry name" value="alpha/beta-Hydrolases"/>
    <property type="match status" value="1"/>
</dbReference>
<dbReference type="FunFam" id="3.40.50.1820:FF:000089">
    <property type="entry name" value="Alpha/beta hydrolase"/>
    <property type="match status" value="1"/>
</dbReference>
<dbReference type="InterPro" id="IPR050300">
    <property type="entry name" value="GDXG_lipolytic_enzyme"/>
</dbReference>
<dbReference type="PANTHER" id="PTHR48081">
    <property type="entry name" value="AB HYDROLASE SUPERFAMILY PROTEIN C4A8.06C"/>
    <property type="match status" value="1"/>
</dbReference>
<feature type="domain" description="Alpha/beta hydrolase fold-3" evidence="2">
    <location>
        <begin position="93"/>
        <end position="297"/>
    </location>
</feature>
<organism evidence="3">
    <name type="scientific">freshwater metagenome</name>
    <dbReference type="NCBI Taxonomy" id="449393"/>
    <lineage>
        <taxon>unclassified sequences</taxon>
        <taxon>metagenomes</taxon>
        <taxon>ecological metagenomes</taxon>
    </lineage>
</organism>
<name>A0A6J6WLR6_9ZZZZ</name>
<proteinExistence type="predicted"/>
<evidence type="ECO:0000313" key="3">
    <source>
        <dbReference type="EMBL" id="CAB4785620.1"/>
    </source>
</evidence>
<dbReference type="GO" id="GO:0016787">
    <property type="term" value="F:hydrolase activity"/>
    <property type="evidence" value="ECO:0007669"/>
    <property type="project" value="UniProtKB-KW"/>
</dbReference>
<dbReference type="AlphaFoldDB" id="A0A6J6WLR6"/>
<protein>
    <submittedName>
        <fullName evidence="3">Unannotated protein</fullName>
    </submittedName>
</protein>